<dbReference type="InterPro" id="IPR009003">
    <property type="entry name" value="Peptidase_S1_PA"/>
</dbReference>
<keyword evidence="3" id="KW-0378">Hydrolase</keyword>
<feature type="domain" description="PDZ" evidence="6">
    <location>
        <begin position="373"/>
        <end position="469"/>
    </location>
</feature>
<evidence type="ECO:0000313" key="8">
    <source>
        <dbReference type="Proteomes" id="UP000886803"/>
    </source>
</evidence>
<dbReference type="SUPFAM" id="SSF50494">
    <property type="entry name" value="Trypsin-like serine proteases"/>
    <property type="match status" value="1"/>
</dbReference>
<reference evidence="7" key="1">
    <citation type="journal article" date="2021" name="PeerJ">
        <title>Extensive microbial diversity within the chicken gut microbiome revealed by metagenomics and culture.</title>
        <authorList>
            <person name="Gilroy R."/>
            <person name="Ravi A."/>
            <person name="Getino M."/>
            <person name="Pursley I."/>
            <person name="Horton D.L."/>
            <person name="Alikhan N.F."/>
            <person name="Baker D."/>
            <person name="Gharbi K."/>
            <person name="Hall N."/>
            <person name="Watson M."/>
            <person name="Adriaenssens E.M."/>
            <person name="Foster-Nyarko E."/>
            <person name="Jarju S."/>
            <person name="Secka A."/>
            <person name="Antonio M."/>
            <person name="Oren A."/>
            <person name="Chaudhuri R.R."/>
            <person name="La Ragione R."/>
            <person name="Hildebrand F."/>
            <person name="Pallen M.J."/>
        </authorList>
    </citation>
    <scope>NUCLEOTIDE SEQUENCE</scope>
    <source>
        <strain evidence="7">ChiBcec8-13705</strain>
    </source>
</reference>
<protein>
    <submittedName>
        <fullName evidence="7">Trypsin-like peptidase domain-containing protein</fullName>
    </submittedName>
</protein>
<dbReference type="GO" id="GO:0004252">
    <property type="term" value="F:serine-type endopeptidase activity"/>
    <property type="evidence" value="ECO:0007669"/>
    <property type="project" value="InterPro"/>
</dbReference>
<dbReference type="InterPro" id="IPR001940">
    <property type="entry name" value="Peptidase_S1C"/>
</dbReference>
<feature type="compositionally biased region" description="Polar residues" evidence="4">
    <location>
        <begin position="9"/>
        <end position="32"/>
    </location>
</feature>
<dbReference type="InterPro" id="IPR036034">
    <property type="entry name" value="PDZ_sf"/>
</dbReference>
<dbReference type="Pfam" id="PF13365">
    <property type="entry name" value="Trypsin_2"/>
    <property type="match status" value="1"/>
</dbReference>
<feature type="region of interest" description="Disordered" evidence="4">
    <location>
        <begin position="1"/>
        <end position="109"/>
    </location>
</feature>
<dbReference type="Proteomes" id="UP000886803">
    <property type="component" value="Unassembled WGS sequence"/>
</dbReference>
<dbReference type="Gene3D" id="2.40.10.10">
    <property type="entry name" value="Trypsin-like serine proteases"/>
    <property type="match status" value="2"/>
</dbReference>
<dbReference type="InterPro" id="IPR051201">
    <property type="entry name" value="Chloro_Bact_Ser_Proteases"/>
</dbReference>
<organism evidence="7 8">
    <name type="scientific">Candidatus Gemmiger avicola</name>
    <dbReference type="NCBI Taxonomy" id="2838605"/>
    <lineage>
        <taxon>Bacteria</taxon>
        <taxon>Bacillati</taxon>
        <taxon>Bacillota</taxon>
        <taxon>Clostridia</taxon>
        <taxon>Eubacteriales</taxon>
        <taxon>Gemmiger</taxon>
    </lineage>
</organism>
<name>A0A9D2M830_9FIRM</name>
<dbReference type="PANTHER" id="PTHR43343:SF3">
    <property type="entry name" value="PROTEASE DO-LIKE 8, CHLOROPLASTIC"/>
    <property type="match status" value="1"/>
</dbReference>
<evidence type="ECO:0000256" key="2">
    <source>
        <dbReference type="ARBA" id="ARBA00022670"/>
    </source>
</evidence>
<dbReference type="PANTHER" id="PTHR43343">
    <property type="entry name" value="PEPTIDASE S12"/>
    <property type="match status" value="1"/>
</dbReference>
<keyword evidence="5" id="KW-1133">Transmembrane helix</keyword>
<dbReference type="EMBL" id="DWYG01000147">
    <property type="protein sequence ID" value="HJB42550.1"/>
    <property type="molecule type" value="Genomic_DNA"/>
</dbReference>
<dbReference type="GO" id="GO:0006508">
    <property type="term" value="P:proteolysis"/>
    <property type="evidence" value="ECO:0007669"/>
    <property type="project" value="UniProtKB-KW"/>
</dbReference>
<accession>A0A9D2M830</accession>
<evidence type="ECO:0000256" key="1">
    <source>
        <dbReference type="ARBA" id="ARBA00010541"/>
    </source>
</evidence>
<evidence type="ECO:0000259" key="6">
    <source>
        <dbReference type="PROSITE" id="PS50106"/>
    </source>
</evidence>
<dbReference type="Gene3D" id="2.30.42.10">
    <property type="match status" value="1"/>
</dbReference>
<keyword evidence="5" id="KW-0812">Transmembrane</keyword>
<dbReference type="PROSITE" id="PS50106">
    <property type="entry name" value="PDZ"/>
    <property type="match status" value="1"/>
</dbReference>
<dbReference type="InterPro" id="IPR043504">
    <property type="entry name" value="Peptidase_S1_PA_chymotrypsin"/>
</dbReference>
<gene>
    <name evidence="7" type="ORF">H9945_08630</name>
</gene>
<dbReference type="SUPFAM" id="SSF50156">
    <property type="entry name" value="PDZ domain-like"/>
    <property type="match status" value="1"/>
</dbReference>
<proteinExistence type="inferred from homology"/>
<feature type="compositionally biased region" description="Pro residues" evidence="4">
    <location>
        <begin position="85"/>
        <end position="103"/>
    </location>
</feature>
<evidence type="ECO:0000256" key="5">
    <source>
        <dbReference type="SAM" id="Phobius"/>
    </source>
</evidence>
<comment type="similarity">
    <text evidence="1">Belongs to the peptidase S1C family.</text>
</comment>
<keyword evidence="2" id="KW-0645">Protease</keyword>
<evidence type="ECO:0000256" key="4">
    <source>
        <dbReference type="SAM" id="MobiDB-lite"/>
    </source>
</evidence>
<sequence length="491" mass="48960">MSEYDYSGLYNSPQNSGPAGSGQPAASDQPTRQEGGYPNVGSSGMNTANTARTDYSTAAGSQPAGEAQQPETGASFHSYADPAGPGGPTPPAGHTPGAAPNPAPKRRGGGKKVALRIVAGIGVVVLGFGGGLIGTAAGNALGLGRSQVVVQQVAQSDTVTAENQGSTGGEEMSLVDISAAVQPTVVAITTEQMVSTNSWFGSYVQSGAGSGVIISEDGCIMTCAHVVSGANTITVELNDGTEYAATIVGSDSSSDIAVIKIDATGLTAATLGNSDNLAVGETVVAVGNPMGTLSGTVTDGIVSAVNRAVEVEGNEMNLIQTDAAISPGNSGGGLFNGKGELIGIVNASGSTTTSSGAVSQNLGFAIPISDAMDIATQLIENGYVARPALGVMILDINDAQTAYQYGVSNYGVYIIQVTPGGGADQAGLQAGDRIVSVDSNSVTTGQDLTSYLETKEIGDTVELQIEREGRMATYTVSLGESSANTGESAAG</sequence>
<keyword evidence="5" id="KW-0472">Membrane</keyword>
<dbReference type="InterPro" id="IPR001478">
    <property type="entry name" value="PDZ"/>
</dbReference>
<evidence type="ECO:0000313" key="7">
    <source>
        <dbReference type="EMBL" id="HJB42550.1"/>
    </source>
</evidence>
<comment type="caution">
    <text evidence="7">The sequence shown here is derived from an EMBL/GenBank/DDBJ whole genome shotgun (WGS) entry which is preliminary data.</text>
</comment>
<feature type="transmembrane region" description="Helical" evidence="5">
    <location>
        <begin position="113"/>
        <end position="137"/>
    </location>
</feature>
<dbReference type="Pfam" id="PF13180">
    <property type="entry name" value="PDZ_2"/>
    <property type="match status" value="1"/>
</dbReference>
<dbReference type="PRINTS" id="PR00834">
    <property type="entry name" value="PROTEASES2C"/>
</dbReference>
<reference evidence="7" key="2">
    <citation type="submission" date="2021-04" db="EMBL/GenBank/DDBJ databases">
        <authorList>
            <person name="Gilroy R."/>
        </authorList>
    </citation>
    <scope>NUCLEOTIDE SEQUENCE</scope>
    <source>
        <strain evidence="7">ChiBcec8-13705</strain>
    </source>
</reference>
<dbReference type="SMART" id="SM00228">
    <property type="entry name" value="PDZ"/>
    <property type="match status" value="1"/>
</dbReference>
<evidence type="ECO:0000256" key="3">
    <source>
        <dbReference type="ARBA" id="ARBA00022801"/>
    </source>
</evidence>
<feature type="compositionally biased region" description="Polar residues" evidence="4">
    <location>
        <begin position="40"/>
        <end position="60"/>
    </location>
</feature>
<dbReference type="AlphaFoldDB" id="A0A9D2M830"/>